<organism evidence="1 2">
    <name type="scientific">Scophthalmus maximus</name>
    <name type="common">Turbot</name>
    <name type="synonym">Psetta maxima</name>
    <dbReference type="NCBI Taxonomy" id="52904"/>
    <lineage>
        <taxon>Eukaryota</taxon>
        <taxon>Metazoa</taxon>
        <taxon>Chordata</taxon>
        <taxon>Craniata</taxon>
        <taxon>Vertebrata</taxon>
        <taxon>Euteleostomi</taxon>
        <taxon>Actinopterygii</taxon>
        <taxon>Neopterygii</taxon>
        <taxon>Teleostei</taxon>
        <taxon>Neoteleostei</taxon>
        <taxon>Acanthomorphata</taxon>
        <taxon>Carangaria</taxon>
        <taxon>Pleuronectiformes</taxon>
        <taxon>Pleuronectoidei</taxon>
        <taxon>Scophthalmidae</taxon>
        <taxon>Scophthalmus</taxon>
    </lineage>
</organism>
<proteinExistence type="predicted"/>
<dbReference type="EMBL" id="VEVO01000013">
    <property type="protein sequence ID" value="KAF0033211.1"/>
    <property type="molecule type" value="Genomic_DNA"/>
</dbReference>
<accession>A0A6A4SQ81</accession>
<comment type="caution">
    <text evidence="1">The sequence shown here is derived from an EMBL/GenBank/DDBJ whole genome shotgun (WGS) entry which is preliminary data.</text>
</comment>
<gene>
    <name evidence="1" type="ORF">F2P81_015501</name>
</gene>
<protein>
    <submittedName>
        <fullName evidence="1">Uncharacterized protein</fullName>
    </submittedName>
</protein>
<evidence type="ECO:0000313" key="2">
    <source>
        <dbReference type="Proteomes" id="UP000438429"/>
    </source>
</evidence>
<evidence type="ECO:0000313" key="1">
    <source>
        <dbReference type="EMBL" id="KAF0033211.1"/>
    </source>
</evidence>
<reference evidence="1 2" key="1">
    <citation type="submission" date="2019-06" db="EMBL/GenBank/DDBJ databases">
        <title>Draft genomes of female and male turbot (Scophthalmus maximus).</title>
        <authorList>
            <person name="Xu H."/>
            <person name="Xu X.-W."/>
            <person name="Shao C."/>
            <person name="Chen S."/>
        </authorList>
    </citation>
    <scope>NUCLEOTIDE SEQUENCE [LARGE SCALE GENOMIC DNA]</scope>
    <source>
        <strain evidence="1">Ysfricsl-2016a</strain>
        <tissue evidence="1">Blood</tissue>
    </source>
</reference>
<dbReference type="Proteomes" id="UP000438429">
    <property type="component" value="Unassembled WGS sequence"/>
</dbReference>
<name>A0A6A4SQ81_SCOMX</name>
<dbReference type="AlphaFoldDB" id="A0A6A4SQ81"/>
<sequence length="126" mass="14512">MNRLSPIRHLYEAQFSHDANVKELIIYSKRLTRLFKNKHLHGRSVSGEPAAQRRFRNLKTDDWMSPVGRTQPTDEPGGLKTPTRVVLLCLTKLVKAAQNQPTLHRRSRVSLWFHNSSGAELQLFIV</sequence>